<reference evidence="5 6" key="1">
    <citation type="journal article" date="2018" name="Nat. Ecol. Evol.">
        <title>Shark genomes provide insights into elasmobranch evolution and the origin of vertebrates.</title>
        <authorList>
            <person name="Hara Y"/>
            <person name="Yamaguchi K"/>
            <person name="Onimaru K"/>
            <person name="Kadota M"/>
            <person name="Koyanagi M"/>
            <person name="Keeley SD"/>
            <person name="Tatsumi K"/>
            <person name="Tanaka K"/>
            <person name="Motone F"/>
            <person name="Kageyama Y"/>
            <person name="Nozu R"/>
            <person name="Adachi N"/>
            <person name="Nishimura O"/>
            <person name="Nakagawa R"/>
            <person name="Tanegashima C"/>
            <person name="Kiyatake I"/>
            <person name="Matsumoto R"/>
            <person name="Murakumo K"/>
            <person name="Nishida K"/>
            <person name="Terakita A"/>
            <person name="Kuratani S"/>
            <person name="Sato K"/>
            <person name="Hyodo S Kuraku.S."/>
        </authorList>
    </citation>
    <scope>NUCLEOTIDE SEQUENCE [LARGE SCALE GENOMIC DNA]</scope>
</reference>
<dbReference type="Proteomes" id="UP000287033">
    <property type="component" value="Unassembled WGS sequence"/>
</dbReference>
<dbReference type="GO" id="GO:0003779">
    <property type="term" value="F:actin binding"/>
    <property type="evidence" value="ECO:0007669"/>
    <property type="project" value="UniProtKB-KW"/>
</dbReference>
<dbReference type="Pfam" id="PF00435">
    <property type="entry name" value="Spectrin"/>
    <property type="match status" value="4"/>
</dbReference>
<dbReference type="Pfam" id="PF00307">
    <property type="entry name" value="CH"/>
    <property type="match status" value="1"/>
</dbReference>
<dbReference type="InterPro" id="IPR018159">
    <property type="entry name" value="Spectrin/alpha-actinin"/>
</dbReference>
<dbReference type="InterPro" id="IPR001715">
    <property type="entry name" value="CH_dom"/>
</dbReference>
<dbReference type="OMA" id="FHISCAF"/>
<keyword evidence="1" id="KW-0677">Repeat</keyword>
<feature type="region of interest" description="Disordered" evidence="3">
    <location>
        <begin position="592"/>
        <end position="733"/>
    </location>
</feature>
<dbReference type="STRING" id="137246.A0A401RQ54"/>
<dbReference type="SUPFAM" id="SSF46966">
    <property type="entry name" value="Spectrin repeat"/>
    <property type="match status" value="4"/>
</dbReference>
<dbReference type="Gene3D" id="1.20.58.60">
    <property type="match status" value="2"/>
</dbReference>
<feature type="compositionally biased region" description="Basic and acidic residues" evidence="3">
    <location>
        <begin position="592"/>
        <end position="601"/>
    </location>
</feature>
<comment type="caution">
    <text evidence="5">The sequence shown here is derived from an EMBL/GenBank/DDBJ whole genome shotgun (WGS) entry which is preliminary data.</text>
</comment>
<organism evidence="5 6">
    <name type="scientific">Chiloscyllium punctatum</name>
    <name type="common">Brownbanded bambooshark</name>
    <name type="synonym">Hemiscyllium punctatum</name>
    <dbReference type="NCBI Taxonomy" id="137246"/>
    <lineage>
        <taxon>Eukaryota</taxon>
        <taxon>Metazoa</taxon>
        <taxon>Chordata</taxon>
        <taxon>Craniata</taxon>
        <taxon>Vertebrata</taxon>
        <taxon>Chondrichthyes</taxon>
        <taxon>Elasmobranchii</taxon>
        <taxon>Galeomorphii</taxon>
        <taxon>Galeoidea</taxon>
        <taxon>Orectolobiformes</taxon>
        <taxon>Hemiscylliidae</taxon>
        <taxon>Chiloscyllium</taxon>
    </lineage>
</organism>
<keyword evidence="2" id="KW-0009">Actin-binding</keyword>
<dbReference type="Gene3D" id="1.10.418.10">
    <property type="entry name" value="Calponin-like domain"/>
    <property type="match status" value="2"/>
</dbReference>
<feature type="compositionally biased region" description="Basic residues" evidence="3">
    <location>
        <begin position="678"/>
        <end position="689"/>
    </location>
</feature>
<name>A0A401RQ54_CHIPU</name>
<dbReference type="CDD" id="cd00176">
    <property type="entry name" value="SPEC"/>
    <property type="match status" value="1"/>
</dbReference>
<sequence>MDEEFEKHRIKELQQQRMLVQKKTFTNWINQILSKNQINVELIGPENIVDGDRTLILGLIWMIILRFQIASITLEEDESDNSSAKRSAKEALLIWCQRKTAGYENVNVQDFSSSWKDGLAFNALIHAHRPDLINYKNLKQNKPIHNLTNAFAVAEEKLGIPTLLDPEDVAVPHPDEKSIMTYVSQYYHYFSKMRQGQTGQKRIIKIIGLLKEIEDLKLEYQQLVTDLLRWIKDKVRELNDHCFPNSLVGMQRLVADFKTFRTVEKPPKYQERGLIEAQLFNIRTKLQANNMWPYVPPEGKTLTDIERHWANLEKSEYEREKALQKEMLRLERLEQLVRKFRKKAALREAYLTEMRSVVAKQDANVRSIKEAEAAAKMMEAITTDVFAREQRFKTLAEMAAVIERENYHSKTEIVKRQQNVERRWQDLLQQLCKCRESLNKTTSALTLLQDINSIFEEIMTIHALVSSSDYGKHLLDVEDMVHKHNLIDSQISSHGENLKHINEKADHLSRSSELNTDLFQGKLKELNDAYTNLLELSKVRRSKLKQQHQLFEFFRDCDEEESWIFEKWQLVRTAALGRDVTQIAVLIQKHKAENQESKETESCSSDEETIGVQTSPRQRHQARTEKNSPKVNLLESRTAQEHRQPVGTRGKISLPVSEPSVESETTVDHPQADSPSRRVNKPRRSRSMRHGTTEIQYSSPSRPDEDFNRATIEDSQRDINSSYSDLCQQAKVH</sequence>
<dbReference type="InterPro" id="IPR001589">
    <property type="entry name" value="Actinin_actin-bd_CS"/>
</dbReference>
<evidence type="ECO:0000256" key="3">
    <source>
        <dbReference type="SAM" id="MobiDB-lite"/>
    </source>
</evidence>
<feature type="domain" description="Calponin-homology (CH)" evidence="4">
    <location>
        <begin position="86"/>
        <end position="191"/>
    </location>
</feature>
<dbReference type="CDD" id="cd21194">
    <property type="entry name" value="CH_beta_spectrin_rpt2"/>
    <property type="match status" value="1"/>
</dbReference>
<accession>A0A401RQ54</accession>
<evidence type="ECO:0000256" key="2">
    <source>
        <dbReference type="ARBA" id="ARBA00023203"/>
    </source>
</evidence>
<keyword evidence="6" id="KW-1185">Reference proteome</keyword>
<feature type="compositionally biased region" description="Polar residues" evidence="3">
    <location>
        <begin position="718"/>
        <end position="727"/>
    </location>
</feature>
<dbReference type="SMART" id="SM00150">
    <property type="entry name" value="SPEC"/>
    <property type="match status" value="4"/>
</dbReference>
<dbReference type="FunFam" id="1.10.418.10:FF:000001">
    <property type="entry name" value="Actinin alpha 1"/>
    <property type="match status" value="1"/>
</dbReference>
<evidence type="ECO:0000256" key="1">
    <source>
        <dbReference type="ARBA" id="ARBA00022737"/>
    </source>
</evidence>
<protein>
    <recommendedName>
        <fullName evidence="4">Calponin-homology (CH) domain-containing protein</fullName>
    </recommendedName>
</protein>
<dbReference type="AlphaFoldDB" id="A0A401RQ54"/>
<feature type="compositionally biased region" description="Low complexity" evidence="3">
    <location>
        <begin position="655"/>
        <end position="664"/>
    </location>
</feature>
<dbReference type="SMART" id="SM00033">
    <property type="entry name" value="CH"/>
    <property type="match status" value="1"/>
</dbReference>
<dbReference type="InterPro" id="IPR002017">
    <property type="entry name" value="Spectrin_repeat"/>
</dbReference>
<dbReference type="PROSITE" id="PS50021">
    <property type="entry name" value="CH"/>
    <property type="match status" value="1"/>
</dbReference>
<evidence type="ECO:0000313" key="5">
    <source>
        <dbReference type="EMBL" id="GCC20329.1"/>
    </source>
</evidence>
<dbReference type="OrthoDB" id="18853at2759"/>
<dbReference type="SUPFAM" id="SSF47576">
    <property type="entry name" value="Calponin-homology domain, CH-domain"/>
    <property type="match status" value="1"/>
</dbReference>
<evidence type="ECO:0000313" key="6">
    <source>
        <dbReference type="Proteomes" id="UP000287033"/>
    </source>
</evidence>
<dbReference type="EMBL" id="BEZZ01001730">
    <property type="protein sequence ID" value="GCC20329.1"/>
    <property type="molecule type" value="Genomic_DNA"/>
</dbReference>
<dbReference type="InterPro" id="IPR036872">
    <property type="entry name" value="CH_dom_sf"/>
</dbReference>
<dbReference type="PANTHER" id="PTHR11915">
    <property type="entry name" value="SPECTRIN/FILAMIN RELATED CYTOSKELETAL PROTEIN"/>
    <property type="match status" value="1"/>
</dbReference>
<feature type="compositionally biased region" description="Basic and acidic residues" evidence="3">
    <location>
        <begin position="702"/>
        <end position="717"/>
    </location>
</feature>
<evidence type="ECO:0000259" key="4">
    <source>
        <dbReference type="PROSITE" id="PS50021"/>
    </source>
</evidence>
<gene>
    <name evidence="5" type="ORF">chiPu_0018888</name>
</gene>
<dbReference type="PROSITE" id="PS00019">
    <property type="entry name" value="ACTININ_1"/>
    <property type="match status" value="1"/>
</dbReference>
<dbReference type="PROSITE" id="PS00020">
    <property type="entry name" value="ACTININ_2"/>
    <property type="match status" value="1"/>
</dbReference>
<proteinExistence type="predicted"/>